<organism evidence="5">
    <name type="scientific">uncultured spirochete</name>
    <dbReference type="NCBI Taxonomy" id="156406"/>
    <lineage>
        <taxon>Bacteria</taxon>
        <taxon>Pseudomonadati</taxon>
        <taxon>Spirochaetota</taxon>
        <taxon>Spirochaetia</taxon>
        <taxon>Spirochaetales</taxon>
        <taxon>environmental samples</taxon>
    </lineage>
</organism>
<proteinExistence type="inferred from homology"/>
<comment type="similarity">
    <text evidence="1 3">Belongs to the pseudouridine synthase RluA family.</text>
</comment>
<dbReference type="InterPro" id="IPR050188">
    <property type="entry name" value="RluA_PseudoU_synthase"/>
</dbReference>
<accession>A0A3P3XV30</accession>
<dbReference type="CDD" id="cd02869">
    <property type="entry name" value="PseudoU_synth_RluA_like"/>
    <property type="match status" value="1"/>
</dbReference>
<dbReference type="InterPro" id="IPR006145">
    <property type="entry name" value="PsdUridine_synth_RsuA/RluA"/>
</dbReference>
<comment type="catalytic activity">
    <reaction evidence="3">
        <text>a uridine in RNA = a pseudouridine in RNA</text>
        <dbReference type="Rhea" id="RHEA:48348"/>
        <dbReference type="Rhea" id="RHEA-COMP:12068"/>
        <dbReference type="Rhea" id="RHEA-COMP:12069"/>
        <dbReference type="ChEBI" id="CHEBI:65314"/>
        <dbReference type="ChEBI" id="CHEBI:65315"/>
    </reaction>
</comment>
<dbReference type="EC" id="5.4.99.-" evidence="3"/>
<dbReference type="InterPro" id="IPR020103">
    <property type="entry name" value="PsdUridine_synth_cat_dom_sf"/>
</dbReference>
<dbReference type="NCBIfam" id="TIGR00005">
    <property type="entry name" value="rluA_subfam"/>
    <property type="match status" value="1"/>
</dbReference>
<evidence type="ECO:0000256" key="2">
    <source>
        <dbReference type="PIRSR" id="PIRSR606225-1"/>
    </source>
</evidence>
<protein>
    <recommendedName>
        <fullName evidence="3">Pseudouridine synthase</fullName>
        <ecNumber evidence="3">5.4.99.-</ecNumber>
    </recommendedName>
</protein>
<comment type="function">
    <text evidence="3">Responsible for synthesis of pseudouridine from uracil.</text>
</comment>
<dbReference type="Pfam" id="PF00849">
    <property type="entry name" value="PseudoU_synth_2"/>
    <property type="match status" value="1"/>
</dbReference>
<dbReference type="GO" id="GO:0003723">
    <property type="term" value="F:RNA binding"/>
    <property type="evidence" value="ECO:0007669"/>
    <property type="project" value="InterPro"/>
</dbReference>
<dbReference type="AlphaFoldDB" id="A0A3P3XV30"/>
<dbReference type="GO" id="GO:0000455">
    <property type="term" value="P:enzyme-directed rRNA pseudouridine synthesis"/>
    <property type="evidence" value="ECO:0007669"/>
    <property type="project" value="TreeGrafter"/>
</dbReference>
<gene>
    <name evidence="5" type="ORF">SPIRO4BDMA_80136</name>
</gene>
<feature type="domain" description="Pseudouridine synthase RsuA/RluA-like" evidence="4">
    <location>
        <begin position="14"/>
        <end position="159"/>
    </location>
</feature>
<sequence length="241" mass="27263">MKKPFSVLYIDTEILAIDKPAGVLAVPDHWDPDVPVAREMLSKDLGKLLPVHRIDKDTTGVLLYARDEEAHRELNRRFSTRQVEKTYFAIVHGEPEHEAWEVEFPLRADGDRMHRTIIDTSNGKPAKTRFEVVERFRGFTLVRALPETGRTHQIRVHLTASGLTIVADPLYGDGVPLMLSALKRKWKGDAYEERPLVARTALHAAKIAFQHPKSGARLEIEAPLPRDFKAALAQLRKLCSP</sequence>
<dbReference type="SUPFAM" id="SSF55120">
    <property type="entry name" value="Pseudouridine synthase"/>
    <property type="match status" value="1"/>
</dbReference>
<name>A0A3P3XV30_9SPIR</name>
<dbReference type="GO" id="GO:0009982">
    <property type="term" value="F:pseudouridine synthase activity"/>
    <property type="evidence" value="ECO:0007669"/>
    <property type="project" value="InterPro"/>
</dbReference>
<feature type="active site" evidence="2">
    <location>
        <position position="55"/>
    </location>
</feature>
<reference evidence="5" key="1">
    <citation type="submission" date="2017-02" db="EMBL/GenBank/DDBJ databases">
        <authorList>
            <person name="Regsiter A."/>
            <person name="William W."/>
        </authorList>
    </citation>
    <scope>NUCLEOTIDE SEQUENCE</scope>
    <source>
        <strain evidence="5">BdmA 4</strain>
    </source>
</reference>
<dbReference type="EMBL" id="FWDO01000008">
    <property type="protein sequence ID" value="SLM20029.1"/>
    <property type="molecule type" value="Genomic_DNA"/>
</dbReference>
<dbReference type="PANTHER" id="PTHR21600:SF87">
    <property type="entry name" value="RNA PSEUDOURIDYLATE SYNTHASE DOMAIN-CONTAINING PROTEIN 1"/>
    <property type="match status" value="1"/>
</dbReference>
<keyword evidence="3" id="KW-0413">Isomerase</keyword>
<evidence type="ECO:0000256" key="1">
    <source>
        <dbReference type="ARBA" id="ARBA00010876"/>
    </source>
</evidence>
<evidence type="ECO:0000259" key="4">
    <source>
        <dbReference type="Pfam" id="PF00849"/>
    </source>
</evidence>
<dbReference type="InterPro" id="IPR006225">
    <property type="entry name" value="PsdUridine_synth_RluC/D"/>
</dbReference>
<dbReference type="Gene3D" id="3.30.2350.10">
    <property type="entry name" value="Pseudouridine synthase"/>
    <property type="match status" value="1"/>
</dbReference>
<dbReference type="PANTHER" id="PTHR21600">
    <property type="entry name" value="MITOCHONDRIAL RNA PSEUDOURIDINE SYNTHASE"/>
    <property type="match status" value="1"/>
</dbReference>
<evidence type="ECO:0000256" key="3">
    <source>
        <dbReference type="RuleBase" id="RU362028"/>
    </source>
</evidence>
<dbReference type="GO" id="GO:0140098">
    <property type="term" value="F:catalytic activity, acting on RNA"/>
    <property type="evidence" value="ECO:0007669"/>
    <property type="project" value="UniProtKB-ARBA"/>
</dbReference>
<evidence type="ECO:0000313" key="5">
    <source>
        <dbReference type="EMBL" id="SLM20029.1"/>
    </source>
</evidence>